<dbReference type="FunFam" id="3.80.10.10:FF:000095">
    <property type="entry name" value="LRR receptor-like serine/threonine-protein kinase GSO1"/>
    <property type="match status" value="1"/>
</dbReference>
<comment type="subcellular location">
    <subcellularLocation>
        <location evidence="1">Membrane</location>
        <topology evidence="1">Single-pass membrane protein</topology>
    </subcellularLocation>
</comment>
<dbReference type="PANTHER" id="PTHR48008:SF2">
    <property type="entry name" value="PROBABLY INACTIVE LEUCINE-RICH REPEAT RECEPTOR-LIKE PROTEIN KINASE IMK2"/>
    <property type="match status" value="1"/>
</dbReference>
<evidence type="ECO:0000256" key="7">
    <source>
        <dbReference type="ARBA" id="ARBA00023136"/>
    </source>
</evidence>
<dbReference type="Pfam" id="PF00560">
    <property type="entry name" value="LRR_1"/>
    <property type="match status" value="4"/>
</dbReference>
<dbReference type="PANTHER" id="PTHR48008">
    <property type="entry name" value="LEUCINE-RICH REPEAT RECEPTOR-LIKE PROTEIN KINASE IMK3-RELATED"/>
    <property type="match status" value="1"/>
</dbReference>
<evidence type="ECO:0000256" key="5">
    <source>
        <dbReference type="ARBA" id="ARBA00022737"/>
    </source>
</evidence>
<dbReference type="GO" id="GO:0005524">
    <property type="term" value="F:ATP binding"/>
    <property type="evidence" value="ECO:0007669"/>
    <property type="project" value="InterPro"/>
</dbReference>
<dbReference type="AlphaFoldDB" id="A0A7C9A6M5"/>
<proteinExistence type="predicted"/>
<dbReference type="InterPro" id="IPR025875">
    <property type="entry name" value="Leu-rich_rpt_4"/>
</dbReference>
<evidence type="ECO:0000256" key="8">
    <source>
        <dbReference type="ARBA" id="ARBA00023170"/>
    </source>
</evidence>
<evidence type="ECO:0000259" key="11">
    <source>
        <dbReference type="PROSITE" id="PS50011"/>
    </source>
</evidence>
<keyword evidence="6 9" id="KW-1133">Transmembrane helix</keyword>
<accession>A0A7C9A6M5</accession>
<name>A0A7C9A6M5_OPUST</name>
<evidence type="ECO:0000256" key="2">
    <source>
        <dbReference type="ARBA" id="ARBA00022614"/>
    </source>
</evidence>
<evidence type="ECO:0000256" key="6">
    <source>
        <dbReference type="ARBA" id="ARBA00022989"/>
    </source>
</evidence>
<dbReference type="InterPro" id="IPR000719">
    <property type="entry name" value="Prot_kinase_dom"/>
</dbReference>
<sequence length="791" mass="85885">MGHQHHKLKNIPSSKLHQFALFFLLCLHILILSPRCVTGEQEHGVPVSFSNFQALQSIKLELIDPRGALRSWRGSRNGTCSGSWTGIRCIKGQVVAIHLPFKSLGGRISSKIGMLKELRRLSLHDNLIGGTIPSSLGLLPNLRGLYLFNNRLSGSIPPSLGNFSQLQSLDLSNNLLSGFVPSPLASSPMIYRLNLSFNFLSGPIPRSFSLSPSLAFLALEHNNLSGLIPDSWGASSKVSNGSYRLRSLTLGYNSLFGNIPESLGKLGNLEVLSFSHNMINGTIPDEITSLSGLRVFDLSGNELSGSFPKGFDRLKNLSTLNLKANHLSGPIPPTVGNLSSITLLDLSQNNLSGPIPASLENVPSLTYFNVSYNKLSGQVPPHLSKKFNSTSFVGNLQLCGFSGSSPCPSIPPVAQGPSPSIMPKKHHRKLSVKDIILIVMGSLLAILLLLSCVLVYCLIRKRARSKATNGKSPTGEVATAGSRAEAGLDSGKLVLFDGAFVFTTDDLLSATAETMGKSPYGTMYKATLEDGTQVVVKRLREKLAKSPKDFEKETVALGRIRHPNILPLRAYYLGPKGEKLLVFDYLSKGTLSSFLHARAPETMVEWPERMKITMGITRGLNHLHTQENLVHGSLTSTHIYLDEQNNPKIANYGIHRLMADSAELITTAGSSGFRAPELPTTKKATTKTDIYSLGVIMLELLTGKPPSEGSEGSDLPQWVASMVKDERTNEVFDLELMKDVSTTGDEMLNTLKLALHLVDPSPEARPEAQQVLEQLEQINPKLVAEATEVAP</sequence>
<feature type="chain" id="PRO_5027945157" description="Protein kinase domain-containing protein" evidence="10">
    <location>
        <begin position="40"/>
        <end position="791"/>
    </location>
</feature>
<dbReference type="SUPFAM" id="SSF52047">
    <property type="entry name" value="RNI-like"/>
    <property type="match status" value="1"/>
</dbReference>
<dbReference type="PRINTS" id="PR00019">
    <property type="entry name" value="LEURICHRPT"/>
</dbReference>
<evidence type="ECO:0000256" key="1">
    <source>
        <dbReference type="ARBA" id="ARBA00004167"/>
    </source>
</evidence>
<dbReference type="FunFam" id="3.80.10.10:FF:000062">
    <property type="entry name" value="protein STRUBBELIG-RECEPTOR FAMILY 3"/>
    <property type="match status" value="1"/>
</dbReference>
<feature type="signal peptide" evidence="10">
    <location>
        <begin position="1"/>
        <end position="39"/>
    </location>
</feature>
<dbReference type="Pfam" id="PF00069">
    <property type="entry name" value="Pkinase"/>
    <property type="match status" value="1"/>
</dbReference>
<keyword evidence="7 9" id="KW-0472">Membrane</keyword>
<keyword evidence="8" id="KW-0675">Receptor</keyword>
<keyword evidence="5" id="KW-0677">Repeat</keyword>
<dbReference type="Gene3D" id="1.10.510.10">
    <property type="entry name" value="Transferase(Phosphotransferase) domain 1"/>
    <property type="match status" value="1"/>
</dbReference>
<organism evidence="12">
    <name type="scientific">Opuntia streptacantha</name>
    <name type="common">Prickly pear cactus</name>
    <name type="synonym">Opuntia cardona</name>
    <dbReference type="NCBI Taxonomy" id="393608"/>
    <lineage>
        <taxon>Eukaryota</taxon>
        <taxon>Viridiplantae</taxon>
        <taxon>Streptophyta</taxon>
        <taxon>Embryophyta</taxon>
        <taxon>Tracheophyta</taxon>
        <taxon>Spermatophyta</taxon>
        <taxon>Magnoliopsida</taxon>
        <taxon>eudicotyledons</taxon>
        <taxon>Gunneridae</taxon>
        <taxon>Pentapetalae</taxon>
        <taxon>Caryophyllales</taxon>
        <taxon>Cactineae</taxon>
        <taxon>Cactaceae</taxon>
        <taxon>Opuntioideae</taxon>
        <taxon>Opuntia</taxon>
    </lineage>
</organism>
<dbReference type="Gene3D" id="3.30.200.20">
    <property type="entry name" value="Phosphorylase Kinase, domain 1"/>
    <property type="match status" value="1"/>
</dbReference>
<evidence type="ECO:0000256" key="4">
    <source>
        <dbReference type="ARBA" id="ARBA00022729"/>
    </source>
</evidence>
<evidence type="ECO:0000256" key="10">
    <source>
        <dbReference type="SAM" id="SignalP"/>
    </source>
</evidence>
<dbReference type="InterPro" id="IPR001611">
    <property type="entry name" value="Leu-rich_rpt"/>
</dbReference>
<keyword evidence="3 9" id="KW-0812">Transmembrane</keyword>
<keyword evidence="2" id="KW-0433">Leucine-rich repeat</keyword>
<dbReference type="SUPFAM" id="SSF56112">
    <property type="entry name" value="Protein kinase-like (PK-like)"/>
    <property type="match status" value="1"/>
</dbReference>
<dbReference type="GO" id="GO:0016020">
    <property type="term" value="C:membrane"/>
    <property type="evidence" value="ECO:0007669"/>
    <property type="project" value="UniProtKB-SubCell"/>
</dbReference>
<dbReference type="Gene3D" id="3.80.10.10">
    <property type="entry name" value="Ribonuclease Inhibitor"/>
    <property type="match status" value="3"/>
</dbReference>
<evidence type="ECO:0000256" key="3">
    <source>
        <dbReference type="ARBA" id="ARBA00022692"/>
    </source>
</evidence>
<dbReference type="InterPro" id="IPR013210">
    <property type="entry name" value="LRR_N_plant-typ"/>
</dbReference>
<dbReference type="InterPro" id="IPR032675">
    <property type="entry name" value="LRR_dom_sf"/>
</dbReference>
<dbReference type="PROSITE" id="PS50011">
    <property type="entry name" value="PROTEIN_KINASE_DOM"/>
    <property type="match status" value="1"/>
</dbReference>
<dbReference type="EMBL" id="GISG01200016">
    <property type="protein sequence ID" value="MBA4658315.1"/>
    <property type="molecule type" value="Transcribed_RNA"/>
</dbReference>
<reference evidence="12" key="2">
    <citation type="submission" date="2020-07" db="EMBL/GenBank/DDBJ databases">
        <authorList>
            <person name="Vera ALvarez R."/>
            <person name="Arias-Moreno D.M."/>
            <person name="Jimenez-Jacinto V."/>
            <person name="Jimenez-Bremont J.F."/>
            <person name="Swaminathan K."/>
            <person name="Moose S.P."/>
            <person name="Guerrero-Gonzalez M.L."/>
            <person name="Marino-Ramirez L."/>
            <person name="Landsman D."/>
            <person name="Rodriguez-Kessler M."/>
            <person name="Delgado-Sanchez P."/>
        </authorList>
    </citation>
    <scope>NUCLEOTIDE SEQUENCE</scope>
    <source>
        <tissue evidence="12">Cladode</tissue>
    </source>
</reference>
<evidence type="ECO:0000313" key="12">
    <source>
        <dbReference type="EMBL" id="MBA4658315.1"/>
    </source>
</evidence>
<feature type="transmembrane region" description="Helical" evidence="9">
    <location>
        <begin position="435"/>
        <end position="459"/>
    </location>
</feature>
<keyword evidence="4 10" id="KW-0732">Signal</keyword>
<dbReference type="InterPro" id="IPR052451">
    <property type="entry name" value="Ser/Thr_kinase-like"/>
</dbReference>
<dbReference type="Pfam" id="PF13855">
    <property type="entry name" value="LRR_8"/>
    <property type="match status" value="1"/>
</dbReference>
<feature type="domain" description="Protein kinase" evidence="11">
    <location>
        <begin position="509"/>
        <end position="782"/>
    </location>
</feature>
<evidence type="ECO:0000256" key="9">
    <source>
        <dbReference type="SAM" id="Phobius"/>
    </source>
</evidence>
<dbReference type="Pfam" id="PF08263">
    <property type="entry name" value="LRRNT_2"/>
    <property type="match status" value="1"/>
</dbReference>
<protein>
    <recommendedName>
        <fullName evidence="11">Protein kinase domain-containing protein</fullName>
    </recommendedName>
</protein>
<reference evidence="12" key="1">
    <citation type="journal article" date="2013" name="J. Plant Res.">
        <title>Effect of fungi and light on seed germination of three Opuntia species from semiarid lands of central Mexico.</title>
        <authorList>
            <person name="Delgado-Sanchez P."/>
            <person name="Jimenez-Bremont J.F."/>
            <person name="Guerrero-Gonzalez Mde L."/>
            <person name="Flores J."/>
        </authorList>
    </citation>
    <scope>NUCLEOTIDE SEQUENCE</scope>
    <source>
        <tissue evidence="12">Cladode</tissue>
    </source>
</reference>
<dbReference type="InterPro" id="IPR011009">
    <property type="entry name" value="Kinase-like_dom_sf"/>
</dbReference>
<dbReference type="GO" id="GO:0004672">
    <property type="term" value="F:protein kinase activity"/>
    <property type="evidence" value="ECO:0007669"/>
    <property type="project" value="InterPro"/>
</dbReference>
<dbReference type="SMART" id="SM00369">
    <property type="entry name" value="LRR_TYP"/>
    <property type="match status" value="7"/>
</dbReference>
<dbReference type="Pfam" id="PF12799">
    <property type="entry name" value="LRR_4"/>
    <property type="match status" value="1"/>
</dbReference>
<dbReference type="InterPro" id="IPR003591">
    <property type="entry name" value="Leu-rich_rpt_typical-subtyp"/>
</dbReference>